<reference evidence="4" key="1">
    <citation type="submission" date="2021-03" db="EMBL/GenBank/DDBJ databases">
        <title>Acanthopleuribacteraceae sp. M133.</title>
        <authorList>
            <person name="Wang G."/>
        </authorList>
    </citation>
    <scope>NUCLEOTIDE SEQUENCE</scope>
    <source>
        <strain evidence="4">M133</strain>
    </source>
</reference>
<name>A0A8A4TWY7_SULCO</name>
<dbReference type="Gene3D" id="3.90.650.10">
    <property type="entry name" value="PurM-like C-terminal domain"/>
    <property type="match status" value="1"/>
</dbReference>
<dbReference type="SUPFAM" id="SSF56042">
    <property type="entry name" value="PurM C-terminal domain-like"/>
    <property type="match status" value="1"/>
</dbReference>
<dbReference type="InterPro" id="IPR011854">
    <property type="entry name" value="HypE"/>
</dbReference>
<dbReference type="KEGG" id="scor:J3U87_14365"/>
<dbReference type="EMBL" id="CP071793">
    <property type="protein sequence ID" value="QTD53634.1"/>
    <property type="molecule type" value="Genomic_DNA"/>
</dbReference>
<evidence type="ECO:0000259" key="2">
    <source>
        <dbReference type="Pfam" id="PF00586"/>
    </source>
</evidence>
<feature type="domain" description="PurM-like N-terminal" evidence="2">
    <location>
        <begin position="55"/>
        <end position="167"/>
    </location>
</feature>
<dbReference type="InterPro" id="IPR016188">
    <property type="entry name" value="PurM-like_N"/>
</dbReference>
<dbReference type="NCBIfam" id="TIGR02124">
    <property type="entry name" value="hypE"/>
    <property type="match status" value="1"/>
</dbReference>
<dbReference type="PANTHER" id="PTHR30303:SF0">
    <property type="entry name" value="CARBAMOYL DEHYDRATASE HYPE"/>
    <property type="match status" value="1"/>
</dbReference>
<dbReference type="GO" id="GO:0051604">
    <property type="term" value="P:protein maturation"/>
    <property type="evidence" value="ECO:0007669"/>
    <property type="project" value="TreeGrafter"/>
</dbReference>
<dbReference type="AlphaFoldDB" id="A0A8A4TWY7"/>
<dbReference type="PIRSF" id="PIRSF005644">
    <property type="entry name" value="Hdrgns_mtr_HypE"/>
    <property type="match status" value="1"/>
</dbReference>
<evidence type="ECO:0000256" key="1">
    <source>
        <dbReference type="ARBA" id="ARBA00006243"/>
    </source>
</evidence>
<evidence type="ECO:0000313" key="4">
    <source>
        <dbReference type="EMBL" id="QTD53634.1"/>
    </source>
</evidence>
<dbReference type="InterPro" id="IPR036921">
    <property type="entry name" value="PurM-like_N_sf"/>
</dbReference>
<dbReference type="Pfam" id="PF00586">
    <property type="entry name" value="AIRS"/>
    <property type="match status" value="1"/>
</dbReference>
<dbReference type="Gene3D" id="3.30.1330.10">
    <property type="entry name" value="PurM-like, N-terminal domain"/>
    <property type="match status" value="1"/>
</dbReference>
<dbReference type="Pfam" id="PF02769">
    <property type="entry name" value="AIRS_C"/>
    <property type="match status" value="1"/>
</dbReference>
<dbReference type="RefSeq" id="WP_237383736.1">
    <property type="nucleotide sequence ID" value="NZ_CP071793.1"/>
</dbReference>
<dbReference type="Proteomes" id="UP000663929">
    <property type="component" value="Chromosome"/>
</dbReference>
<dbReference type="CDD" id="cd02197">
    <property type="entry name" value="HypE"/>
    <property type="match status" value="1"/>
</dbReference>
<organism evidence="4 5">
    <name type="scientific">Sulfidibacter corallicola</name>
    <dbReference type="NCBI Taxonomy" id="2818388"/>
    <lineage>
        <taxon>Bacteria</taxon>
        <taxon>Pseudomonadati</taxon>
        <taxon>Acidobacteriota</taxon>
        <taxon>Holophagae</taxon>
        <taxon>Acanthopleuribacterales</taxon>
        <taxon>Acanthopleuribacteraceae</taxon>
        <taxon>Sulfidibacter</taxon>
    </lineage>
</organism>
<protein>
    <submittedName>
        <fullName evidence="4">Hydrogenase expression/formation protein HypE</fullName>
    </submittedName>
</protein>
<dbReference type="PANTHER" id="PTHR30303">
    <property type="entry name" value="HYDROGENASE ISOENZYMES FORMATION PROTEIN HYPE"/>
    <property type="match status" value="1"/>
</dbReference>
<evidence type="ECO:0000259" key="3">
    <source>
        <dbReference type="Pfam" id="PF02769"/>
    </source>
</evidence>
<accession>A0A8A4TWY7</accession>
<dbReference type="InterPro" id="IPR036676">
    <property type="entry name" value="PurM-like_C_sf"/>
</dbReference>
<feature type="domain" description="PurM-like C-terminal" evidence="3">
    <location>
        <begin position="179"/>
        <end position="324"/>
    </location>
</feature>
<evidence type="ECO:0000313" key="5">
    <source>
        <dbReference type="Proteomes" id="UP000663929"/>
    </source>
</evidence>
<gene>
    <name evidence="4" type="primary">hypE</name>
    <name evidence="4" type="ORF">J3U87_14365</name>
</gene>
<comment type="similarity">
    <text evidence="1">Belongs to the HypE family.</text>
</comment>
<proteinExistence type="inferred from homology"/>
<keyword evidence="5" id="KW-1185">Reference proteome</keyword>
<dbReference type="InterPro" id="IPR010918">
    <property type="entry name" value="PurM-like_C_dom"/>
</dbReference>
<sequence>MAEHIAPGGFSCPVPQPPGDRVLLSHGGGGRHMQHLLKEVFFKHFDHPLLAERGDSAVFPSMTDGSLAMTTDSYVIKPLFFPGGDIGSLAVHGTVNDLAVCGARPRYLSAGFIIEEGFPMADLVRIVDSMRHAADEVGAAIVTGDTKVVDRGSGDGLFVNVTGIGEVVVDPAPAPSHIRPGDRVLLSGDLGRHGIAVMAVREGLSFDTELCSDSGPIWPTVEAMLREGIRPHCMRDLTRGGLGAALAELAETTGLDIELDEAGLPVCEAVEGACEVLGLDPMFIANEGRFVAFVAPDQVADALAVMAEAHGDAAVIGEVHEGAGRVRIVQATGLARMLLVPTGTQLPRIC</sequence>
<dbReference type="SUPFAM" id="SSF55326">
    <property type="entry name" value="PurM N-terminal domain-like"/>
    <property type="match status" value="1"/>
</dbReference>